<dbReference type="KEGG" id="soa:G3M56_008070"/>
<dbReference type="NCBIfam" id="NF040466">
    <property type="entry name" value="ydjY_domain"/>
    <property type="match status" value="1"/>
</dbReference>
<dbReference type="InterPro" id="IPR047750">
    <property type="entry name" value="YdjY-like"/>
</dbReference>
<organism evidence="1 2">
    <name type="scientific">Sulfuriroseicoccus oceanibius</name>
    <dbReference type="NCBI Taxonomy" id="2707525"/>
    <lineage>
        <taxon>Bacteria</taxon>
        <taxon>Pseudomonadati</taxon>
        <taxon>Verrucomicrobiota</taxon>
        <taxon>Verrucomicrobiia</taxon>
        <taxon>Verrucomicrobiales</taxon>
        <taxon>Verrucomicrobiaceae</taxon>
        <taxon>Sulfuriroseicoccus</taxon>
    </lineage>
</organism>
<reference evidence="1 2" key="1">
    <citation type="submission" date="2020-12" db="EMBL/GenBank/DDBJ databases">
        <title>Sulforoseuscoccus oceanibium gen. nov., sp. nov., a representative of the phylum Verrucomicrobia with special cytoplasmic membrane, and proposal of Sulforoseuscoccusaceae fam. nov.</title>
        <authorList>
            <person name="Xi F."/>
        </authorList>
    </citation>
    <scope>NUCLEOTIDE SEQUENCE [LARGE SCALE GENOMIC DNA]</scope>
    <source>
        <strain evidence="1 2">T37</strain>
    </source>
</reference>
<dbReference type="EMBL" id="CP066776">
    <property type="protein sequence ID" value="QQL43853.1"/>
    <property type="molecule type" value="Genomic_DNA"/>
</dbReference>
<sequence>MMPARSLSAALLISSVVASANDDAPAGTTEKAPATKPEIKALVQPEKVADHIYRIGEVTIDAEKRTISFPAEVNMTEGLIEFPVTHVNGRVHEAIFITEILPVQLQTALLLNHFETSQETFAKPLDKPYRPGEKLPPPVYPPANPKAHVKVTVSWTVDGKDHTAPLESMLVRQGATPEEWVPYSQASNYWVFTGSTEEMGAKVPDMGGAMVGTRLAYDCILNPLPKEDVAGQTWVGDPDVIPEVGTKVTIQFAPAKQPESTKSSHAKD</sequence>
<evidence type="ECO:0000313" key="1">
    <source>
        <dbReference type="EMBL" id="QQL43853.1"/>
    </source>
</evidence>
<dbReference type="Proteomes" id="UP000475117">
    <property type="component" value="Chromosome"/>
</dbReference>
<name>A0A6B3L2C2_9BACT</name>
<accession>A0A6B3L2C2</accession>
<gene>
    <name evidence="1" type="ORF">G3M56_008070</name>
</gene>
<proteinExistence type="predicted"/>
<protein>
    <submittedName>
        <fullName evidence="1">Uncharacterized protein</fullName>
    </submittedName>
</protein>
<dbReference type="AlphaFoldDB" id="A0A6B3L2C2"/>
<dbReference type="RefSeq" id="WP_164361866.1">
    <property type="nucleotide sequence ID" value="NZ_CP066776.1"/>
</dbReference>
<keyword evidence="2" id="KW-1185">Reference proteome</keyword>
<evidence type="ECO:0000313" key="2">
    <source>
        <dbReference type="Proteomes" id="UP000475117"/>
    </source>
</evidence>